<reference evidence="2" key="1">
    <citation type="journal article" date="2014" name="Front. Microbiol.">
        <title>High frequency of phylogenetically diverse reductive dehalogenase-homologous genes in deep subseafloor sedimentary metagenomes.</title>
        <authorList>
            <person name="Kawai M."/>
            <person name="Futagami T."/>
            <person name="Toyoda A."/>
            <person name="Takaki Y."/>
            <person name="Nishi S."/>
            <person name="Hori S."/>
            <person name="Arai W."/>
            <person name="Tsubouchi T."/>
            <person name="Morono Y."/>
            <person name="Uchiyama I."/>
            <person name="Ito T."/>
            <person name="Fujiyama A."/>
            <person name="Inagaki F."/>
            <person name="Takami H."/>
        </authorList>
    </citation>
    <scope>NUCLEOTIDE SEQUENCE</scope>
    <source>
        <strain evidence="2">Expedition CK06-06</strain>
    </source>
</reference>
<evidence type="ECO:0000256" key="1">
    <source>
        <dbReference type="SAM" id="Phobius"/>
    </source>
</evidence>
<organism evidence="2">
    <name type="scientific">marine sediment metagenome</name>
    <dbReference type="NCBI Taxonomy" id="412755"/>
    <lineage>
        <taxon>unclassified sequences</taxon>
        <taxon>metagenomes</taxon>
        <taxon>ecological metagenomes</taxon>
    </lineage>
</organism>
<gene>
    <name evidence="2" type="ORF">S01H4_33718</name>
</gene>
<feature type="transmembrane region" description="Helical" evidence="1">
    <location>
        <begin position="217"/>
        <end position="236"/>
    </location>
</feature>
<feature type="non-terminal residue" evidence="2">
    <location>
        <position position="237"/>
    </location>
</feature>
<dbReference type="EMBL" id="BART01017774">
    <property type="protein sequence ID" value="GAG81803.1"/>
    <property type="molecule type" value="Genomic_DNA"/>
</dbReference>
<name>X1BCE3_9ZZZZ</name>
<sequence>MLDLNQRAAIAIRQINDRLKPPHDISEKKIIQLELTALFKEYDYRYVYRCQAYHYLMEKCDYPDVSFDLRARIQKVLEREFKPVILYRPWDVIIQRIDDANEESINSFRKSYRENYPRYSDALFKPIAYFDLLKKKLPSSPWIQIPALALLTLLLFLVLFCAWGSSKAVEFLLSLYQLLMEGLLSMIDDYAVLRTNILSWGFHPFLDKTRGNFKTKCLYGLGWLFRLAISLPIFILL</sequence>
<protein>
    <submittedName>
        <fullName evidence="2">Uncharacterized protein</fullName>
    </submittedName>
</protein>
<keyword evidence="1" id="KW-1133">Transmembrane helix</keyword>
<accession>X1BCE3</accession>
<keyword evidence="1" id="KW-0812">Transmembrane</keyword>
<feature type="transmembrane region" description="Helical" evidence="1">
    <location>
        <begin position="142"/>
        <end position="165"/>
    </location>
</feature>
<dbReference type="AlphaFoldDB" id="X1BCE3"/>
<comment type="caution">
    <text evidence="2">The sequence shown here is derived from an EMBL/GenBank/DDBJ whole genome shotgun (WGS) entry which is preliminary data.</text>
</comment>
<evidence type="ECO:0000313" key="2">
    <source>
        <dbReference type="EMBL" id="GAG81803.1"/>
    </source>
</evidence>
<keyword evidence="1" id="KW-0472">Membrane</keyword>
<proteinExistence type="predicted"/>